<dbReference type="CDD" id="cd00086">
    <property type="entry name" value="homeodomain"/>
    <property type="match status" value="1"/>
</dbReference>
<evidence type="ECO:0000256" key="3">
    <source>
        <dbReference type="SAM" id="MobiDB-lite"/>
    </source>
</evidence>
<dbReference type="Gene3D" id="1.10.10.60">
    <property type="entry name" value="Homeodomain-like"/>
    <property type="match status" value="1"/>
</dbReference>
<evidence type="ECO:0000256" key="2">
    <source>
        <dbReference type="RuleBase" id="RU000682"/>
    </source>
</evidence>
<dbReference type="InterPro" id="IPR009057">
    <property type="entry name" value="Homeodomain-like_sf"/>
</dbReference>
<proteinExistence type="predicted"/>
<dbReference type="Proteomes" id="UP001158576">
    <property type="component" value="Chromosome PAR"/>
</dbReference>
<keyword evidence="1 2" id="KW-0539">Nucleus</keyword>
<dbReference type="PROSITE" id="PS50071">
    <property type="entry name" value="HOMEOBOX_2"/>
    <property type="match status" value="1"/>
</dbReference>
<dbReference type="EMBL" id="OU015568">
    <property type="protein sequence ID" value="CAG5082354.1"/>
    <property type="molecule type" value="Genomic_DNA"/>
</dbReference>
<feature type="DNA-binding region" description="Homeobox" evidence="1">
    <location>
        <begin position="3"/>
        <end position="55"/>
    </location>
</feature>
<accession>A0ABN7RNV6</accession>
<evidence type="ECO:0000256" key="1">
    <source>
        <dbReference type="PROSITE-ProRule" id="PRU00108"/>
    </source>
</evidence>
<keyword evidence="1 2" id="KW-0371">Homeobox</keyword>
<keyword evidence="1 2" id="KW-0238">DNA-binding</keyword>
<reference evidence="5 6" key="1">
    <citation type="submission" date="2021-04" db="EMBL/GenBank/DDBJ databases">
        <authorList>
            <person name="Bliznina A."/>
        </authorList>
    </citation>
    <scope>NUCLEOTIDE SEQUENCE [LARGE SCALE GENOMIC DNA]</scope>
</reference>
<comment type="subcellular location">
    <subcellularLocation>
        <location evidence="1 2">Nucleus</location>
    </subcellularLocation>
</comment>
<organism evidence="5 6">
    <name type="scientific">Oikopleura dioica</name>
    <name type="common">Tunicate</name>
    <dbReference type="NCBI Taxonomy" id="34765"/>
    <lineage>
        <taxon>Eukaryota</taxon>
        <taxon>Metazoa</taxon>
        <taxon>Chordata</taxon>
        <taxon>Tunicata</taxon>
        <taxon>Appendicularia</taxon>
        <taxon>Copelata</taxon>
        <taxon>Oikopleuridae</taxon>
        <taxon>Oikopleura</taxon>
    </lineage>
</organism>
<dbReference type="Pfam" id="PF00046">
    <property type="entry name" value="Homeodomain"/>
    <property type="match status" value="1"/>
</dbReference>
<gene>
    <name evidence="5" type="ORF">OKIOD_LOCUS1662</name>
</gene>
<evidence type="ECO:0000313" key="6">
    <source>
        <dbReference type="Proteomes" id="UP001158576"/>
    </source>
</evidence>
<feature type="domain" description="Homeobox" evidence="4">
    <location>
        <begin position="1"/>
        <end position="54"/>
    </location>
</feature>
<dbReference type="InterPro" id="IPR001356">
    <property type="entry name" value="HD"/>
</dbReference>
<sequence>MRRKRITWSIPQKMKLEEFYLKEQYPTPAEIQALAAELGNVKDQAVKTWFRNRRKGAFPMNKNNRKNIYSSKDQRKTKKDLSVADEKMAPNYLQWKIESHFNNQTSSEDSISASLTLESYNYAEIPHTGFMDLLMDTGNQLVSHLYAL</sequence>
<evidence type="ECO:0000313" key="5">
    <source>
        <dbReference type="EMBL" id="CAG5082354.1"/>
    </source>
</evidence>
<dbReference type="SUPFAM" id="SSF46689">
    <property type="entry name" value="Homeodomain-like"/>
    <property type="match status" value="1"/>
</dbReference>
<name>A0ABN7RNV6_OIKDI</name>
<keyword evidence="6" id="KW-1185">Reference proteome</keyword>
<dbReference type="SMART" id="SM00389">
    <property type="entry name" value="HOX"/>
    <property type="match status" value="1"/>
</dbReference>
<feature type="region of interest" description="Disordered" evidence="3">
    <location>
        <begin position="61"/>
        <end position="83"/>
    </location>
</feature>
<protein>
    <submittedName>
        <fullName evidence="5">Oidioi.mRNA.OKI2018_I69.PAR.g10104.t1.cds</fullName>
    </submittedName>
</protein>
<evidence type="ECO:0000259" key="4">
    <source>
        <dbReference type="PROSITE" id="PS50071"/>
    </source>
</evidence>